<proteinExistence type="predicted"/>
<evidence type="ECO:0008006" key="3">
    <source>
        <dbReference type="Google" id="ProtNLM"/>
    </source>
</evidence>
<protein>
    <recommendedName>
        <fullName evidence="3">DUF2487 family protein</fullName>
    </recommendedName>
</protein>
<dbReference type="InterPro" id="IPR019615">
    <property type="entry name" value="DUF2487"/>
</dbReference>
<comment type="caution">
    <text evidence="1">The sequence shown here is derived from an EMBL/GenBank/DDBJ whole genome shotgun (WGS) entry which is preliminary data.</text>
</comment>
<dbReference type="EMBL" id="JAUSUY010000008">
    <property type="protein sequence ID" value="MDT3426798.1"/>
    <property type="molecule type" value="Genomic_DNA"/>
</dbReference>
<accession>A0ABU3H7K1</accession>
<gene>
    <name evidence="1" type="ORF">J2Z22_002332</name>
</gene>
<keyword evidence="2" id="KW-1185">Reference proteome</keyword>
<name>A0ABU3H7K1_9BACL</name>
<evidence type="ECO:0000313" key="2">
    <source>
        <dbReference type="Proteomes" id="UP001248709"/>
    </source>
</evidence>
<dbReference type="Pfam" id="PF10673">
    <property type="entry name" value="DUF2487"/>
    <property type="match status" value="1"/>
</dbReference>
<evidence type="ECO:0000313" key="1">
    <source>
        <dbReference type="EMBL" id="MDT3426798.1"/>
    </source>
</evidence>
<sequence length="142" mass="16206">MKFSDFDSRSWEEKSGFFDTCLIPFTGLTGRESPPQAVEKLEKLRDYIDGIERLFKGRIVVYPAIQYDSDKKEEIINEICHNVKSSNFRYAIVLNAGGALSAEGILESDLLIDIKGFLDDNRVRGIALAAQEIQRIWQKDMK</sequence>
<dbReference type="Proteomes" id="UP001248709">
    <property type="component" value="Unassembled WGS sequence"/>
</dbReference>
<dbReference type="RefSeq" id="WP_025696731.1">
    <property type="nucleotide sequence ID" value="NZ_JAUSUY010000008.1"/>
</dbReference>
<reference evidence="1 2" key="1">
    <citation type="submission" date="2023-07" db="EMBL/GenBank/DDBJ databases">
        <title>Genomic Encyclopedia of Type Strains, Phase IV (KMG-IV): sequencing the most valuable type-strain genomes for metagenomic binning, comparative biology and taxonomic classification.</title>
        <authorList>
            <person name="Goeker M."/>
        </authorList>
    </citation>
    <scope>NUCLEOTIDE SEQUENCE [LARGE SCALE GENOMIC DNA]</scope>
    <source>
        <strain evidence="1 2">T98</strain>
    </source>
</reference>
<organism evidence="1 2">
    <name type="scientific">Paenibacillus forsythiae</name>
    <dbReference type="NCBI Taxonomy" id="365616"/>
    <lineage>
        <taxon>Bacteria</taxon>
        <taxon>Bacillati</taxon>
        <taxon>Bacillota</taxon>
        <taxon>Bacilli</taxon>
        <taxon>Bacillales</taxon>
        <taxon>Paenibacillaceae</taxon>
        <taxon>Paenibacillus</taxon>
    </lineage>
</organism>